<dbReference type="EMBL" id="KV454543">
    <property type="protein sequence ID" value="ODV66107.1"/>
    <property type="molecule type" value="Genomic_DNA"/>
</dbReference>
<evidence type="ECO:0000313" key="1">
    <source>
        <dbReference type="EMBL" id="ODV66107.1"/>
    </source>
</evidence>
<dbReference type="GeneID" id="30993409"/>
<sequence length="273" mass="30378">MSHIVQAGAVHGLTAALTAGTFVLEHLWLKDILDLSASSATVTPLTDSPGQYFVRRDRKDRQKKIKIFNNKGVQVYAIERLSALNPVWTLVTIPQRQEVATINAGLVSRSVDFHNKVGISHRDITADFGLNGRFRSFYLDDGAKYSWSRGSKFLEKVINPSGGIEEIRERVAKVKLMRQFKFDFEVLVDEAKIDREIVLATAFVSMLTQWGTGEITDTVGPTYIAPKSEVVKDDEPTVNNDPIDKEETSPIIVVVKNQDDSIEVEAVDEGLTS</sequence>
<evidence type="ECO:0000313" key="2">
    <source>
        <dbReference type="Proteomes" id="UP000095085"/>
    </source>
</evidence>
<organism evidence="1 2">
    <name type="scientific">Hyphopichia burtonii NRRL Y-1933</name>
    <dbReference type="NCBI Taxonomy" id="984485"/>
    <lineage>
        <taxon>Eukaryota</taxon>
        <taxon>Fungi</taxon>
        <taxon>Dikarya</taxon>
        <taxon>Ascomycota</taxon>
        <taxon>Saccharomycotina</taxon>
        <taxon>Pichiomycetes</taxon>
        <taxon>Debaryomycetaceae</taxon>
        <taxon>Hyphopichia</taxon>
    </lineage>
</organism>
<name>A0A1E4RFS1_9ASCO</name>
<dbReference type="AlphaFoldDB" id="A0A1E4RFS1"/>
<dbReference type="OrthoDB" id="4009808at2759"/>
<dbReference type="Proteomes" id="UP000095085">
    <property type="component" value="Unassembled WGS sequence"/>
</dbReference>
<accession>A0A1E4RFS1</accession>
<keyword evidence="2" id="KW-1185">Reference proteome</keyword>
<gene>
    <name evidence="1" type="ORF">HYPBUDRAFT_111861</name>
</gene>
<reference evidence="2" key="1">
    <citation type="submission" date="2016-05" db="EMBL/GenBank/DDBJ databases">
        <title>Comparative genomics of biotechnologically important yeasts.</title>
        <authorList>
            <consortium name="DOE Joint Genome Institute"/>
            <person name="Riley R."/>
            <person name="Haridas S."/>
            <person name="Wolfe K.H."/>
            <person name="Lopes M.R."/>
            <person name="Hittinger C.T."/>
            <person name="Goker M."/>
            <person name="Salamov A."/>
            <person name="Wisecaver J."/>
            <person name="Long T.M."/>
            <person name="Aerts A.L."/>
            <person name="Barry K."/>
            <person name="Choi C."/>
            <person name="Clum A."/>
            <person name="Coughlan A.Y."/>
            <person name="Deshpande S."/>
            <person name="Douglass A.P."/>
            <person name="Hanson S.J."/>
            <person name="Klenk H.-P."/>
            <person name="Labutti K."/>
            <person name="Lapidus A."/>
            <person name="Lindquist E."/>
            <person name="Lipzen A."/>
            <person name="Meier-Kolthoff J.P."/>
            <person name="Ohm R.A."/>
            <person name="Otillar R.P."/>
            <person name="Pangilinan J."/>
            <person name="Peng Y."/>
            <person name="Rokas A."/>
            <person name="Rosa C.A."/>
            <person name="Scheuner C."/>
            <person name="Sibirny A.A."/>
            <person name="Slot J.C."/>
            <person name="Stielow J.B."/>
            <person name="Sun H."/>
            <person name="Kurtzman C.P."/>
            <person name="Blackwell M."/>
            <person name="Grigoriev I.V."/>
            <person name="Jeffries T.W."/>
        </authorList>
    </citation>
    <scope>NUCLEOTIDE SEQUENCE [LARGE SCALE GENOMIC DNA]</scope>
    <source>
        <strain evidence="2">NRRL Y-1933</strain>
    </source>
</reference>
<protein>
    <submittedName>
        <fullName evidence="1">Uncharacterized protein</fullName>
    </submittedName>
</protein>
<dbReference type="RefSeq" id="XP_020075174.1">
    <property type="nucleotide sequence ID" value="XM_020218859.1"/>
</dbReference>
<proteinExistence type="predicted"/>